<dbReference type="SUPFAM" id="SSF55729">
    <property type="entry name" value="Acyl-CoA N-acyltransferases (Nat)"/>
    <property type="match status" value="1"/>
</dbReference>
<evidence type="ECO:0000313" key="4">
    <source>
        <dbReference type="EMBL" id="GAA4030610.1"/>
    </source>
</evidence>
<dbReference type="PANTHER" id="PTHR30420">
    <property type="entry name" value="N-SUCCINYLARGININE DIHYDROLASE"/>
    <property type="match status" value="1"/>
</dbReference>
<dbReference type="NCBIfam" id="TIGR03244">
    <property type="entry name" value="arg_catab_AstA"/>
    <property type="match status" value="1"/>
</dbReference>
<organism evidence="4 5">
    <name type="scientific">Actimicrobium antarcticum</name>
    <dbReference type="NCBI Taxonomy" id="1051899"/>
    <lineage>
        <taxon>Bacteria</taxon>
        <taxon>Pseudomonadati</taxon>
        <taxon>Pseudomonadota</taxon>
        <taxon>Betaproteobacteria</taxon>
        <taxon>Burkholderiales</taxon>
        <taxon>Oxalobacteraceae</taxon>
        <taxon>Actimicrobium</taxon>
    </lineage>
</organism>
<dbReference type="EMBL" id="BAAAZE010000013">
    <property type="protein sequence ID" value="GAA4030610.1"/>
    <property type="molecule type" value="Genomic_DNA"/>
</dbReference>
<reference evidence="5" key="1">
    <citation type="journal article" date="2019" name="Int. J. Syst. Evol. Microbiol.">
        <title>The Global Catalogue of Microorganisms (GCM) 10K type strain sequencing project: providing services to taxonomists for standard genome sequencing and annotation.</title>
        <authorList>
            <consortium name="The Broad Institute Genomics Platform"/>
            <consortium name="The Broad Institute Genome Sequencing Center for Infectious Disease"/>
            <person name="Wu L."/>
            <person name="Ma J."/>
        </authorList>
    </citation>
    <scope>NUCLEOTIDE SEQUENCE [LARGE SCALE GENOMIC DNA]</scope>
    <source>
        <strain evidence="5">JCM 16673</strain>
    </source>
</reference>
<keyword evidence="3" id="KW-0012">Acyltransferase</keyword>
<dbReference type="InterPro" id="IPR016181">
    <property type="entry name" value="Acyl_CoA_acyltransferase"/>
</dbReference>
<dbReference type="Pfam" id="PF04958">
    <property type="entry name" value="AstA"/>
    <property type="match status" value="1"/>
</dbReference>
<proteinExistence type="predicted"/>
<dbReference type="RefSeq" id="WP_344764638.1">
    <property type="nucleotide sequence ID" value="NZ_BAAAZE010000013.1"/>
</dbReference>
<keyword evidence="5" id="KW-1185">Reference proteome</keyword>
<sequence length="352" mass="38867">MKTNPNTNTCVVRAIQERDLDALMTMATQVGGGMTTLKPDLAMLTERVDIACASFAGQIAPEHRDYLFVMEDTSTGRLVGVCAIKGAVGLDEPFYNYRIGTLVHSSSELKIFSRMDTLYLSNDLTGSAELCSLFLHPDYRTGSNGKLLSKSRFLFIAQFPHLFPPRLIAEMRGFQRADGTSPFWDHLGQHFFKMDFDRADELSSLGKKSFIAELMPRHPLYVAYLPPAAQEVIGMVHVDTAPARRLLEQEGLHYEGYVDIFDAGPVLQARISGLRALRESTLAIVDAAAPSEFASIDPVILVANTTLHDFRVIAAQSGTAQDRIALSEQDRQMLACAPGDPVRTMSLNSHRK</sequence>
<protein>
    <submittedName>
        <fullName evidence="4">Arginine N-succinyltransferase</fullName>
    </submittedName>
</protein>
<name>A0ABP7TSK3_9BURK</name>
<dbReference type="Proteomes" id="UP001501353">
    <property type="component" value="Unassembled WGS sequence"/>
</dbReference>
<evidence type="ECO:0000313" key="5">
    <source>
        <dbReference type="Proteomes" id="UP001501353"/>
    </source>
</evidence>
<evidence type="ECO:0000256" key="2">
    <source>
        <dbReference type="ARBA" id="ARBA00022679"/>
    </source>
</evidence>
<dbReference type="NCBIfam" id="TIGR03243">
    <property type="entry name" value="arg_catab_AOST"/>
    <property type="match status" value="1"/>
</dbReference>
<evidence type="ECO:0000256" key="3">
    <source>
        <dbReference type="ARBA" id="ARBA00023315"/>
    </source>
</evidence>
<dbReference type="PANTHER" id="PTHR30420:SF1">
    <property type="entry name" value="ARGININE N-SUCCINYLTRANSFERASE"/>
    <property type="match status" value="1"/>
</dbReference>
<gene>
    <name evidence="4" type="primary">astA</name>
    <name evidence="4" type="ORF">GCM10022212_31190</name>
</gene>
<keyword evidence="2" id="KW-0808">Transferase</keyword>
<comment type="caution">
    <text evidence="4">The sequence shown here is derived from an EMBL/GenBank/DDBJ whole genome shotgun (WGS) entry which is preliminary data.</text>
</comment>
<keyword evidence="1" id="KW-0056">Arginine metabolism</keyword>
<dbReference type="InterPro" id="IPR007041">
    <property type="entry name" value="Arg_succinylTrfase_AstA/AruG"/>
</dbReference>
<accession>A0ABP7TSK3</accession>
<dbReference type="Gene3D" id="2.40.40.20">
    <property type="match status" value="1"/>
</dbReference>
<evidence type="ECO:0000256" key="1">
    <source>
        <dbReference type="ARBA" id="ARBA00022503"/>
    </source>
</evidence>
<dbReference type="InterPro" id="IPR017650">
    <property type="entry name" value="Arginine_N-succinylTrfase"/>
</dbReference>